<protein>
    <submittedName>
        <fullName evidence="2">Uncharacterized protein</fullName>
    </submittedName>
</protein>
<reference evidence="3" key="1">
    <citation type="submission" date="2016-03" db="EMBL/GenBank/DDBJ databases">
        <title>Complete genome sequence of the type strain Actinoalloteichus hymeniacidonis DSM 45092.</title>
        <authorList>
            <person name="Schaffert L."/>
            <person name="Albersmeier A."/>
            <person name="Winkler A."/>
            <person name="Kalinowski J."/>
            <person name="Zotchev S."/>
            <person name="Ruckert C."/>
        </authorList>
    </citation>
    <scope>NUCLEOTIDE SEQUENCE [LARGE SCALE GENOMIC DNA]</scope>
    <source>
        <strain evidence="3">HPA177(T) (DSM 45092(T))</strain>
    </source>
</reference>
<dbReference type="Pfam" id="PF20128">
    <property type="entry name" value="DUF6518"/>
    <property type="match status" value="1"/>
</dbReference>
<gene>
    <name evidence="2" type="ORF">TL08_20825</name>
</gene>
<feature type="transmembrane region" description="Helical" evidence="1">
    <location>
        <begin position="189"/>
        <end position="210"/>
    </location>
</feature>
<dbReference type="Proteomes" id="UP000095210">
    <property type="component" value="Chromosome"/>
</dbReference>
<name>A0AAC9HU54_9PSEU</name>
<keyword evidence="1" id="KW-0812">Transmembrane</keyword>
<keyword evidence="1" id="KW-0472">Membrane</keyword>
<feature type="transmembrane region" description="Helical" evidence="1">
    <location>
        <begin position="165"/>
        <end position="182"/>
    </location>
</feature>
<feature type="transmembrane region" description="Helical" evidence="1">
    <location>
        <begin position="76"/>
        <end position="98"/>
    </location>
</feature>
<dbReference type="EMBL" id="CP014859">
    <property type="protein sequence ID" value="AOS64956.1"/>
    <property type="molecule type" value="Genomic_DNA"/>
</dbReference>
<evidence type="ECO:0000313" key="2">
    <source>
        <dbReference type="EMBL" id="AOS64956.1"/>
    </source>
</evidence>
<dbReference type="KEGG" id="ahm:TL08_20825"/>
<accession>A0AAC9HU54</accession>
<dbReference type="AlphaFoldDB" id="A0AAC9HU54"/>
<organism evidence="2 3">
    <name type="scientific">Actinoalloteichus hymeniacidonis</name>
    <dbReference type="NCBI Taxonomy" id="340345"/>
    <lineage>
        <taxon>Bacteria</taxon>
        <taxon>Bacillati</taxon>
        <taxon>Actinomycetota</taxon>
        <taxon>Actinomycetes</taxon>
        <taxon>Pseudonocardiales</taxon>
        <taxon>Pseudonocardiaceae</taxon>
        <taxon>Actinoalloteichus</taxon>
    </lineage>
</organism>
<sequence>MDLQSRHDSGASVLASTGRIVSVFAGGLAVGVGTFFGQGSLPALLSQALANSGASWSVATFLLVAFLVAAGPWSSAIAGILAMVGMVLGYYGTATIVLGTSGGRWMIIWLLVALVAGPVFGLAGYWWRVRRPGFEIAGIALLGGVYLEEAGRILLSGPQDYPFQGPGWLALVIGVGIPLLLGRSWRNRGIALVAALPVALLIHFVLMVLLPG</sequence>
<keyword evidence="1" id="KW-1133">Transmembrane helix</keyword>
<feature type="transmembrane region" description="Helical" evidence="1">
    <location>
        <begin position="105"/>
        <end position="127"/>
    </location>
</feature>
<feature type="transmembrane region" description="Helical" evidence="1">
    <location>
        <begin position="49"/>
        <end position="70"/>
    </location>
</feature>
<dbReference type="InterPro" id="IPR045393">
    <property type="entry name" value="DUF6518"/>
</dbReference>
<evidence type="ECO:0000256" key="1">
    <source>
        <dbReference type="SAM" id="Phobius"/>
    </source>
</evidence>
<evidence type="ECO:0000313" key="3">
    <source>
        <dbReference type="Proteomes" id="UP000095210"/>
    </source>
</evidence>
<keyword evidence="3" id="KW-1185">Reference proteome</keyword>
<feature type="transmembrane region" description="Helical" evidence="1">
    <location>
        <begin position="20"/>
        <end position="37"/>
    </location>
</feature>
<proteinExistence type="predicted"/>